<name>A0ABU1IH48_9BACL</name>
<evidence type="ECO:0000313" key="2">
    <source>
        <dbReference type="EMBL" id="MDR6224098.1"/>
    </source>
</evidence>
<dbReference type="Gene3D" id="3.40.630.10">
    <property type="entry name" value="Zn peptidases"/>
    <property type="match status" value="1"/>
</dbReference>
<evidence type="ECO:0000313" key="3">
    <source>
        <dbReference type="Proteomes" id="UP001185012"/>
    </source>
</evidence>
<dbReference type="InterPro" id="IPR002933">
    <property type="entry name" value="Peptidase_M20"/>
</dbReference>
<reference evidence="2 3" key="1">
    <citation type="submission" date="2023-07" db="EMBL/GenBank/DDBJ databases">
        <title>Genomic Encyclopedia of Type Strains, Phase IV (KMG-IV): sequencing the most valuable type-strain genomes for metagenomic binning, comparative biology and taxonomic classification.</title>
        <authorList>
            <person name="Goeker M."/>
        </authorList>
    </citation>
    <scope>NUCLEOTIDE SEQUENCE [LARGE SCALE GENOMIC DNA]</scope>
    <source>
        <strain evidence="2 3">DSM 45903</strain>
    </source>
</reference>
<protein>
    <submittedName>
        <fullName evidence="2">Amidohydrolase</fullName>
    </submittedName>
</protein>
<dbReference type="Gene3D" id="3.30.70.360">
    <property type="match status" value="1"/>
</dbReference>
<dbReference type="EMBL" id="JAVDQG010000001">
    <property type="protein sequence ID" value="MDR6224098.1"/>
    <property type="molecule type" value="Genomic_DNA"/>
</dbReference>
<dbReference type="InterPro" id="IPR036264">
    <property type="entry name" value="Bact_exopeptidase_dim_dom"/>
</dbReference>
<keyword evidence="3" id="KW-1185">Reference proteome</keyword>
<dbReference type="Pfam" id="PF01546">
    <property type="entry name" value="Peptidase_M20"/>
    <property type="match status" value="1"/>
</dbReference>
<accession>A0ABU1IH48</accession>
<dbReference type="RefSeq" id="WP_309860898.1">
    <property type="nucleotide sequence ID" value="NZ_JAVDQG010000001.1"/>
</dbReference>
<organism evidence="2 3">
    <name type="scientific">Desmospora profundinema</name>
    <dbReference type="NCBI Taxonomy" id="1571184"/>
    <lineage>
        <taxon>Bacteria</taxon>
        <taxon>Bacillati</taxon>
        <taxon>Bacillota</taxon>
        <taxon>Bacilli</taxon>
        <taxon>Bacillales</taxon>
        <taxon>Thermoactinomycetaceae</taxon>
        <taxon>Desmospora</taxon>
    </lineage>
</organism>
<dbReference type="InterPro" id="IPR017439">
    <property type="entry name" value="Amidohydrolase"/>
</dbReference>
<dbReference type="SUPFAM" id="SSF55031">
    <property type="entry name" value="Bacterial exopeptidase dimerisation domain"/>
    <property type="match status" value="1"/>
</dbReference>
<comment type="caution">
    <text evidence="2">The sequence shown here is derived from an EMBL/GenBank/DDBJ whole genome shotgun (WGS) entry which is preliminary data.</text>
</comment>
<proteinExistence type="predicted"/>
<dbReference type="InterPro" id="IPR011650">
    <property type="entry name" value="Peptidase_M20_dimer"/>
</dbReference>
<evidence type="ECO:0000259" key="1">
    <source>
        <dbReference type="Pfam" id="PF07687"/>
    </source>
</evidence>
<gene>
    <name evidence="2" type="ORF">JOE21_000086</name>
</gene>
<dbReference type="PIRSF" id="PIRSF005962">
    <property type="entry name" value="Pept_M20D_amidohydro"/>
    <property type="match status" value="1"/>
</dbReference>
<feature type="domain" description="Peptidase M20 dimerisation" evidence="1">
    <location>
        <begin position="199"/>
        <end position="285"/>
    </location>
</feature>
<dbReference type="PANTHER" id="PTHR11014">
    <property type="entry name" value="PEPTIDASE M20 FAMILY MEMBER"/>
    <property type="match status" value="1"/>
</dbReference>
<dbReference type="Pfam" id="PF07687">
    <property type="entry name" value="M20_dimer"/>
    <property type="match status" value="1"/>
</dbReference>
<sequence>MLAIREWADRAWKIQPQLIQWRRHLHQYPELSFQEFQTAKWVADQLRRTPGVQVQTEVGGTGVVGTLAFGPGPHIALRADMDALPILESEDRPYRSRTPGVMHACGHDAHTAMLLGAARLLAETAAAGEVKGTVRFLFQPAEENSGPDGLTGAPRMIADGALDGVERILALHVDPELPVGSFRVNDGFTMASVDTFTGTLIGTGGHGAYPDRGVDPTWILLPVLQVLHGITARRVSPLEPAVISIGRIHAGMASNIIPAEVELEGTIRCRSPELRERLIAEVEGAFSLASSLGGDYRFRVVRGEPALQNDPEVNRQIIAAIRKVVPDGVIQAGPHGLGAEDFSHMVEKVPGAMFFLGCAESGGVRRELHTPTFDLDEQCLSLGAVILAETAKRLLCAASTGEGR</sequence>
<dbReference type="PANTHER" id="PTHR11014:SF63">
    <property type="entry name" value="METALLOPEPTIDASE, PUTATIVE (AFU_ORTHOLOGUE AFUA_6G09600)-RELATED"/>
    <property type="match status" value="1"/>
</dbReference>
<dbReference type="Proteomes" id="UP001185012">
    <property type="component" value="Unassembled WGS sequence"/>
</dbReference>
<dbReference type="NCBIfam" id="TIGR01891">
    <property type="entry name" value="amidohydrolases"/>
    <property type="match status" value="1"/>
</dbReference>
<dbReference type="SUPFAM" id="SSF53187">
    <property type="entry name" value="Zn-dependent exopeptidases"/>
    <property type="match status" value="1"/>
</dbReference>